<evidence type="ECO:0000313" key="2">
    <source>
        <dbReference type="EMBL" id="STU56063.1"/>
    </source>
</evidence>
<protein>
    <submittedName>
        <fullName evidence="2">Protocatechuate 4,5-dioxygenase</fullName>
        <ecNumber evidence="2">1.13.11.8</ecNumber>
    </submittedName>
</protein>
<gene>
    <name evidence="2" type="primary">ligB_1</name>
    <name evidence="2" type="ORF">NCTC9504_00362</name>
</gene>
<dbReference type="InterPro" id="IPR004183">
    <property type="entry name" value="Xdiol_dOase_suB"/>
</dbReference>
<dbReference type="SUPFAM" id="SSF53213">
    <property type="entry name" value="LigB-like"/>
    <property type="match status" value="1"/>
</dbReference>
<keyword evidence="2" id="KW-0560">Oxidoreductase</keyword>
<dbReference type="AlphaFoldDB" id="A0A377YWY4"/>
<evidence type="ECO:0000259" key="1">
    <source>
        <dbReference type="Pfam" id="PF02900"/>
    </source>
</evidence>
<proteinExistence type="predicted"/>
<dbReference type="Gene3D" id="3.40.830.10">
    <property type="entry name" value="LigB-like"/>
    <property type="match status" value="1"/>
</dbReference>
<reference evidence="2 3" key="1">
    <citation type="submission" date="2018-06" db="EMBL/GenBank/DDBJ databases">
        <authorList>
            <consortium name="Pathogen Informatics"/>
            <person name="Doyle S."/>
        </authorList>
    </citation>
    <scope>NUCLEOTIDE SEQUENCE [LARGE SCALE GENOMIC DNA]</scope>
    <source>
        <strain evidence="2 3">NCTC9504</strain>
    </source>
</reference>
<dbReference type="EC" id="1.13.11.8" evidence="2"/>
<accession>A0A377YWY4</accession>
<evidence type="ECO:0000313" key="3">
    <source>
        <dbReference type="Proteomes" id="UP000254020"/>
    </source>
</evidence>
<dbReference type="Pfam" id="PF02900">
    <property type="entry name" value="LigB"/>
    <property type="match status" value="1"/>
</dbReference>
<dbReference type="EMBL" id="UGMA01000005">
    <property type="protein sequence ID" value="STU56063.1"/>
    <property type="molecule type" value="Genomic_DNA"/>
</dbReference>
<dbReference type="GO" id="GO:0018579">
    <property type="term" value="F:protocatechuate 4,5-dioxygenase activity"/>
    <property type="evidence" value="ECO:0007669"/>
    <property type="project" value="UniProtKB-EC"/>
</dbReference>
<dbReference type="Proteomes" id="UP000254020">
    <property type="component" value="Unassembled WGS sequence"/>
</dbReference>
<organism evidence="2 3">
    <name type="scientific">Klebsiella pneumoniae subsp. pneumoniae</name>
    <dbReference type="NCBI Taxonomy" id="72407"/>
    <lineage>
        <taxon>Bacteria</taxon>
        <taxon>Pseudomonadati</taxon>
        <taxon>Pseudomonadota</taxon>
        <taxon>Gammaproteobacteria</taxon>
        <taxon>Enterobacterales</taxon>
        <taxon>Enterobacteriaceae</taxon>
        <taxon>Klebsiella/Raoultella group</taxon>
        <taxon>Klebsiella</taxon>
        <taxon>Klebsiella pneumoniae complex</taxon>
    </lineage>
</organism>
<sequence>MANILGGIAVSHTPTIGFAVDHHKQQDPAWAPIFQSFEPLQRWLEEKKPDALVYIFNDHVTAFFFDHYSTFTLGIDSQYDVADEGGGPRCLPPVQGNAALSRHIGASLMADEFDMSFFMDKKLDHGLFSPLSALLPWDEAQGWPTAVIPLQIGVLQFPVPSARRCTNSARRCAGRLKASRKISMWRLSRPAGSRIRFMASAADLIIPTGMPSLLICWLMDPEKLTEMTLGEYAELGGMEGPK</sequence>
<name>A0A377YWY4_KLEPN</name>
<feature type="domain" description="Extradiol ring-cleavage dioxygenase class III enzyme subunit B" evidence="1">
    <location>
        <begin position="8"/>
        <end position="166"/>
    </location>
</feature>
<keyword evidence="2" id="KW-0223">Dioxygenase</keyword>
<dbReference type="GO" id="GO:0008198">
    <property type="term" value="F:ferrous iron binding"/>
    <property type="evidence" value="ECO:0007669"/>
    <property type="project" value="InterPro"/>
</dbReference>